<feature type="region of interest" description="Disordered" evidence="1">
    <location>
        <begin position="34"/>
        <end position="76"/>
    </location>
</feature>
<protein>
    <recommendedName>
        <fullName evidence="4">Restriction endonuclease domain-containing protein</fullName>
    </recommendedName>
</protein>
<dbReference type="Proteomes" id="UP001217485">
    <property type="component" value="Unassembled WGS sequence"/>
</dbReference>
<dbReference type="EMBL" id="JAQNDK010000004">
    <property type="protein sequence ID" value="MDC0682606.1"/>
    <property type="molecule type" value="Genomic_DNA"/>
</dbReference>
<comment type="caution">
    <text evidence="2">The sequence shown here is derived from an EMBL/GenBank/DDBJ whole genome shotgun (WGS) entry which is preliminary data.</text>
</comment>
<organism evidence="2 3">
    <name type="scientific">Sorangium atrum</name>
    <dbReference type="NCBI Taxonomy" id="2995308"/>
    <lineage>
        <taxon>Bacteria</taxon>
        <taxon>Pseudomonadati</taxon>
        <taxon>Myxococcota</taxon>
        <taxon>Polyangia</taxon>
        <taxon>Polyangiales</taxon>
        <taxon>Polyangiaceae</taxon>
        <taxon>Sorangium</taxon>
    </lineage>
</organism>
<keyword evidence="3" id="KW-1185">Reference proteome</keyword>
<dbReference type="Gene3D" id="3.90.1570.10">
    <property type="entry name" value="tt1808, chain A"/>
    <property type="match status" value="1"/>
</dbReference>
<dbReference type="InterPro" id="IPR011335">
    <property type="entry name" value="Restrct_endonuc-II-like"/>
</dbReference>
<evidence type="ECO:0000313" key="3">
    <source>
        <dbReference type="Proteomes" id="UP001217485"/>
    </source>
</evidence>
<dbReference type="RefSeq" id="WP_272100686.1">
    <property type="nucleotide sequence ID" value="NZ_JAQNDK010000004.1"/>
</dbReference>
<dbReference type="SUPFAM" id="SSF52980">
    <property type="entry name" value="Restriction endonuclease-like"/>
    <property type="match status" value="1"/>
</dbReference>
<evidence type="ECO:0000313" key="2">
    <source>
        <dbReference type="EMBL" id="MDC0682606.1"/>
    </source>
</evidence>
<reference evidence="2 3" key="1">
    <citation type="submission" date="2023-01" db="EMBL/GenBank/DDBJ databases">
        <title>Minimal conservation of predation-associated metabolite biosynthetic gene clusters underscores biosynthetic potential of Myxococcota including descriptions for ten novel species: Archangium lansinium sp. nov., Myxococcus landrumus sp. nov., Nannocystis bai.</title>
        <authorList>
            <person name="Ahearne A."/>
            <person name="Stevens C."/>
            <person name="Dowd S."/>
        </authorList>
    </citation>
    <scope>NUCLEOTIDE SEQUENCE [LARGE SCALE GENOMIC DNA]</scope>
    <source>
        <strain evidence="2 3">WIWO2</strain>
    </source>
</reference>
<sequence length="76" mass="8026">MSRPARKLATIADLLALPEAQRFHEIIGGELVPKSMPSQKHGGAPASLAGIVFRPRNRRSGGRWPGGGGSPSPDEE</sequence>
<gene>
    <name evidence="2" type="ORF">POL72_33065</name>
</gene>
<evidence type="ECO:0008006" key="4">
    <source>
        <dbReference type="Google" id="ProtNLM"/>
    </source>
</evidence>
<evidence type="ECO:0000256" key="1">
    <source>
        <dbReference type="SAM" id="MobiDB-lite"/>
    </source>
</evidence>
<name>A0ABT5C844_9BACT</name>
<accession>A0ABT5C844</accession>
<dbReference type="InterPro" id="IPR012296">
    <property type="entry name" value="Nuclease_put_TT1808"/>
</dbReference>
<proteinExistence type="predicted"/>